<dbReference type="HAMAP" id="MF_01635">
    <property type="entry name" value="UbiA"/>
    <property type="match status" value="1"/>
</dbReference>
<keyword evidence="11" id="KW-0460">Magnesium</keyword>
<comment type="similarity">
    <text evidence="3 11">Belongs to the UbiA prenyltransferase family.</text>
</comment>
<reference evidence="13 14" key="1">
    <citation type="submission" date="2017-07" db="EMBL/GenBank/DDBJ databases">
        <title>Sandarakinorhabdus cyanobacteriorum sp. nov., a novel bacterium isolated from cyanobacterial aggregates in a eutrophic lake.</title>
        <authorList>
            <person name="Cai H."/>
        </authorList>
    </citation>
    <scope>NUCLEOTIDE SEQUENCE [LARGE SCALE GENOMIC DNA]</scope>
    <source>
        <strain evidence="13 14">TH057</strain>
    </source>
</reference>
<feature type="transmembrane region" description="Helical" evidence="11">
    <location>
        <begin position="40"/>
        <end position="59"/>
    </location>
</feature>
<sequence length="306" mass="32674">MGPVVTPPAPITPDAVKGWIDWLPARAQDYARLARMDRPAGTWLLFWPCVAGLALAGGMEHKPLLLLWFGLGSLAMRGAGCVWNDIVDRDLDAQVERTRLRPVAAGRVSLKAALAFAVALSLIGLIVLLQLRATAQLVALASLFPVAAYPFMKRITWWPQAWLGLTFNWGALVGWAAVAPITDPAMWLLWAGGIAWTLGYDTIYALQDIEDDALAGIKSSARALGGRARVGVAVFYAIALILWAISLYLVAAQPLAVAALLPLVAHFGWQVAKLADPVPETALTLFRANRWAGALLAAACAAVGLA</sequence>
<dbReference type="EC" id="2.5.1.39" evidence="11 12"/>
<dbReference type="PANTHER" id="PTHR11048:SF28">
    <property type="entry name" value="4-HYDROXYBENZOATE POLYPRENYLTRANSFERASE, MITOCHONDRIAL"/>
    <property type="match status" value="1"/>
</dbReference>
<accession>A0A255YA43</accession>
<comment type="subcellular location">
    <subcellularLocation>
        <location evidence="11">Cell inner membrane</location>
        <topology evidence="11">Multi-pass membrane protein</topology>
    </subcellularLocation>
    <subcellularLocation>
        <location evidence="2">Membrane</location>
        <topology evidence="2">Multi-pass membrane protein</topology>
    </subcellularLocation>
</comment>
<dbReference type="FunFam" id="1.20.120.1780:FF:000001">
    <property type="entry name" value="4-hydroxybenzoate octaprenyltransferase"/>
    <property type="match status" value="1"/>
</dbReference>
<evidence type="ECO:0000313" key="13">
    <source>
        <dbReference type="EMBL" id="OYQ26079.1"/>
    </source>
</evidence>
<feature type="transmembrane region" description="Helical" evidence="11">
    <location>
        <begin position="228"/>
        <end position="249"/>
    </location>
</feature>
<evidence type="ECO:0000256" key="10">
    <source>
        <dbReference type="ARBA" id="ARBA00023136"/>
    </source>
</evidence>
<evidence type="ECO:0000256" key="7">
    <source>
        <dbReference type="ARBA" id="ARBA00022688"/>
    </source>
</evidence>
<evidence type="ECO:0000256" key="5">
    <source>
        <dbReference type="ARBA" id="ARBA00022519"/>
    </source>
</evidence>
<keyword evidence="14" id="KW-1185">Reference proteome</keyword>
<evidence type="ECO:0000313" key="14">
    <source>
        <dbReference type="Proteomes" id="UP000216991"/>
    </source>
</evidence>
<comment type="cofactor">
    <cofactor evidence="1 11">
        <name>Mg(2+)</name>
        <dbReference type="ChEBI" id="CHEBI:18420"/>
    </cofactor>
</comment>
<dbReference type="Proteomes" id="UP000216991">
    <property type="component" value="Unassembled WGS sequence"/>
</dbReference>
<proteinExistence type="inferred from homology"/>
<dbReference type="NCBIfam" id="TIGR01474">
    <property type="entry name" value="ubiA_proteo"/>
    <property type="match status" value="1"/>
</dbReference>
<dbReference type="AlphaFoldDB" id="A0A255YA43"/>
<evidence type="ECO:0000256" key="4">
    <source>
        <dbReference type="ARBA" id="ARBA00022475"/>
    </source>
</evidence>
<keyword evidence="9 11" id="KW-1133">Transmembrane helix</keyword>
<dbReference type="GO" id="GO:0005886">
    <property type="term" value="C:plasma membrane"/>
    <property type="evidence" value="ECO:0007669"/>
    <property type="project" value="UniProtKB-SubCell"/>
</dbReference>
<evidence type="ECO:0000256" key="9">
    <source>
        <dbReference type="ARBA" id="ARBA00022989"/>
    </source>
</evidence>
<keyword evidence="7 11" id="KW-0831">Ubiquinone biosynthesis</keyword>
<gene>
    <name evidence="11" type="primary">ubiA</name>
    <name evidence="13" type="ORF">CHU93_12895</name>
</gene>
<dbReference type="OrthoDB" id="9782418at2"/>
<dbReference type="PROSITE" id="PS00943">
    <property type="entry name" value="UBIA"/>
    <property type="match status" value="1"/>
</dbReference>
<feature type="transmembrane region" description="Helical" evidence="11">
    <location>
        <begin position="65"/>
        <end position="87"/>
    </location>
</feature>
<evidence type="ECO:0000256" key="12">
    <source>
        <dbReference type="NCBIfam" id="TIGR01474"/>
    </source>
</evidence>
<evidence type="ECO:0000256" key="3">
    <source>
        <dbReference type="ARBA" id="ARBA00005985"/>
    </source>
</evidence>
<protein>
    <recommendedName>
        <fullName evidence="11 12">4-hydroxybenzoate octaprenyltransferase</fullName>
        <ecNumber evidence="11 12">2.5.1.39</ecNumber>
    </recommendedName>
    <alternativeName>
        <fullName evidence="11">4-HB polyprenyltransferase</fullName>
    </alternativeName>
</protein>
<feature type="transmembrane region" description="Helical" evidence="11">
    <location>
        <begin position="135"/>
        <end position="152"/>
    </location>
</feature>
<keyword evidence="10 11" id="KW-0472">Membrane</keyword>
<dbReference type="InterPro" id="IPR039653">
    <property type="entry name" value="Prenyltransferase"/>
</dbReference>
<feature type="transmembrane region" description="Helical" evidence="11">
    <location>
        <begin position="108"/>
        <end position="129"/>
    </location>
</feature>
<dbReference type="InterPro" id="IPR006370">
    <property type="entry name" value="HB_polyprenyltransferase-like"/>
</dbReference>
<dbReference type="Gene3D" id="1.10.357.140">
    <property type="entry name" value="UbiA prenyltransferase"/>
    <property type="match status" value="1"/>
</dbReference>
<dbReference type="RefSeq" id="WP_094474582.1">
    <property type="nucleotide sequence ID" value="NZ_NOXT01000120.1"/>
</dbReference>
<evidence type="ECO:0000256" key="1">
    <source>
        <dbReference type="ARBA" id="ARBA00001946"/>
    </source>
</evidence>
<dbReference type="InterPro" id="IPR000537">
    <property type="entry name" value="UbiA_prenyltransferase"/>
</dbReference>
<dbReference type="Gene3D" id="1.20.120.1780">
    <property type="entry name" value="UbiA prenyltransferase"/>
    <property type="match status" value="1"/>
</dbReference>
<evidence type="ECO:0000256" key="8">
    <source>
        <dbReference type="ARBA" id="ARBA00022692"/>
    </source>
</evidence>
<dbReference type="PANTHER" id="PTHR11048">
    <property type="entry name" value="PRENYLTRANSFERASES"/>
    <property type="match status" value="1"/>
</dbReference>
<keyword evidence="4 11" id="KW-1003">Cell membrane</keyword>
<dbReference type="UniPathway" id="UPA00232"/>
<keyword evidence="5 11" id="KW-0997">Cell inner membrane</keyword>
<name>A0A255YA43_9SPHN</name>
<dbReference type="GO" id="GO:0008412">
    <property type="term" value="F:4-hydroxybenzoate polyprenyltransferase activity"/>
    <property type="evidence" value="ECO:0007669"/>
    <property type="project" value="UniProtKB-UniRule"/>
</dbReference>
<organism evidence="13 14">
    <name type="scientific">Sandarakinorhabdus cyanobacteriorum</name>
    <dbReference type="NCBI Taxonomy" id="1981098"/>
    <lineage>
        <taxon>Bacteria</taxon>
        <taxon>Pseudomonadati</taxon>
        <taxon>Pseudomonadota</taxon>
        <taxon>Alphaproteobacteria</taxon>
        <taxon>Sphingomonadales</taxon>
        <taxon>Sphingosinicellaceae</taxon>
        <taxon>Sandarakinorhabdus</taxon>
    </lineage>
</organism>
<comment type="caution">
    <text evidence="13">The sequence shown here is derived from an EMBL/GenBank/DDBJ whole genome shotgun (WGS) entry which is preliminary data.</text>
</comment>
<comment type="function">
    <text evidence="11">Catalyzes the prenylation of para-hydroxybenzoate (PHB) with an all-trans polyprenyl group. Mediates the second step in the final reaction sequence of ubiquinone-8 (UQ-8) biosynthesis, which is the condensation of the polyisoprenoid side chain with PHB, generating the first membrane-bound Q intermediate 3-octaprenyl-4-hydroxybenzoate.</text>
</comment>
<keyword evidence="8 11" id="KW-0812">Transmembrane</keyword>
<dbReference type="Pfam" id="PF01040">
    <property type="entry name" value="UbiA"/>
    <property type="match status" value="1"/>
</dbReference>
<dbReference type="EMBL" id="NOXT01000120">
    <property type="protein sequence ID" value="OYQ26079.1"/>
    <property type="molecule type" value="Genomic_DNA"/>
</dbReference>
<dbReference type="InterPro" id="IPR030470">
    <property type="entry name" value="UbiA_prenylTrfase_CS"/>
</dbReference>
<dbReference type="FunFam" id="1.10.357.140:FF:000008">
    <property type="entry name" value="4-hydroxybenzoate octaprenyltransferase"/>
    <property type="match status" value="1"/>
</dbReference>
<dbReference type="CDD" id="cd13959">
    <property type="entry name" value="PT_UbiA_COQ2"/>
    <property type="match status" value="1"/>
</dbReference>
<dbReference type="GO" id="GO:0006744">
    <property type="term" value="P:ubiquinone biosynthetic process"/>
    <property type="evidence" value="ECO:0007669"/>
    <property type="project" value="UniProtKB-UniRule"/>
</dbReference>
<keyword evidence="6 11" id="KW-0808">Transferase</keyword>
<evidence type="ECO:0000256" key="2">
    <source>
        <dbReference type="ARBA" id="ARBA00004141"/>
    </source>
</evidence>
<dbReference type="InterPro" id="IPR044878">
    <property type="entry name" value="UbiA_sf"/>
</dbReference>
<evidence type="ECO:0000256" key="6">
    <source>
        <dbReference type="ARBA" id="ARBA00022679"/>
    </source>
</evidence>
<comment type="pathway">
    <text evidence="11">Cofactor biosynthesis; ubiquinone biosynthesis.</text>
</comment>
<comment type="catalytic activity">
    <reaction evidence="11">
        <text>all-trans-octaprenyl diphosphate + 4-hydroxybenzoate = 4-hydroxy-3-(all-trans-octaprenyl)benzoate + diphosphate</text>
        <dbReference type="Rhea" id="RHEA:27782"/>
        <dbReference type="ChEBI" id="CHEBI:1617"/>
        <dbReference type="ChEBI" id="CHEBI:17879"/>
        <dbReference type="ChEBI" id="CHEBI:33019"/>
        <dbReference type="ChEBI" id="CHEBI:57711"/>
        <dbReference type="EC" id="2.5.1.39"/>
    </reaction>
</comment>
<evidence type="ECO:0000256" key="11">
    <source>
        <dbReference type="HAMAP-Rule" id="MF_01635"/>
    </source>
</evidence>